<evidence type="ECO:0000313" key="3">
    <source>
        <dbReference type="EMBL" id="CAD7439998.1"/>
    </source>
</evidence>
<dbReference type="PANTHER" id="PTHR15937:SF3">
    <property type="entry name" value="TRANSMEMBRANE 7 SUPERFAMILY MEMBER 3"/>
    <property type="match status" value="1"/>
</dbReference>
<dbReference type="AlphaFoldDB" id="A0A7R9ES35"/>
<sequence>MNTMLNFNGIHYFTLSLLWCMINVSQWSSSMAQVSANILKDGDKFILSVVNTKEYGDVVDSIQTVMPLSTVQIDILDIPPNAGFVLFQAHSHIYNITLSYSVVLTPHTYVNGTNLGLVGMMDSSLGSATFFLRNSNTFEVPVLIASQVYGKDAPIPGGCNMEFPVEVSPFLVVKYNSKVVVADSQPASCDETEFVSYDLYRTYLPEKDFTSTTYFTALRNMMSVDNITMKAKKVTAVKAGPPLRRVYSAYPGTASVHSVIATLGFESAAYVPAITYACDPATDSCEVLSNISVSAITGLLFGGVWIMVWWCCGIPLLSIILATLTLGFVFSAIVFFAGLADFNYLENDYNYWVVYICLMLSVPLLLIPFNQKANIISCAVLGAYAVIIPIDHYIGSNLKYIIVNIIRRATSLEFKSAIIAPPYQLRDLILTLVWAGLVGMGYVVQWQQQLGKPPFPPPPWQVRGERFRRNRFPQTTATERTPLLIDARIPWSSTGDDNVFDSPPSTSNWQSFLRKLQPAAPANPMINHPQTA</sequence>
<keyword evidence="1" id="KW-0812">Transmembrane</keyword>
<evidence type="ECO:0000256" key="1">
    <source>
        <dbReference type="SAM" id="Phobius"/>
    </source>
</evidence>
<dbReference type="GO" id="GO:0043069">
    <property type="term" value="P:negative regulation of programmed cell death"/>
    <property type="evidence" value="ECO:0007669"/>
    <property type="project" value="TreeGrafter"/>
</dbReference>
<feature type="signal peptide" evidence="2">
    <location>
        <begin position="1"/>
        <end position="32"/>
    </location>
</feature>
<evidence type="ECO:0000256" key="2">
    <source>
        <dbReference type="SAM" id="SignalP"/>
    </source>
</evidence>
<feature type="chain" id="PRO_5030951658" description="DUF4203 domain-containing protein" evidence="2">
    <location>
        <begin position="33"/>
        <end position="532"/>
    </location>
</feature>
<gene>
    <name evidence="3" type="ORF">TBIB3V08_LOCUS2529</name>
</gene>
<accession>A0A7R9ES35</accession>
<evidence type="ECO:0008006" key="4">
    <source>
        <dbReference type="Google" id="ProtNLM"/>
    </source>
</evidence>
<feature type="transmembrane region" description="Helical" evidence="1">
    <location>
        <begin position="349"/>
        <end position="367"/>
    </location>
</feature>
<keyword evidence="1" id="KW-0472">Membrane</keyword>
<dbReference type="InterPro" id="IPR042502">
    <property type="entry name" value="TM7SF3"/>
</dbReference>
<reference evidence="3" key="1">
    <citation type="submission" date="2020-11" db="EMBL/GenBank/DDBJ databases">
        <authorList>
            <person name="Tran Van P."/>
        </authorList>
    </citation>
    <scope>NUCLEOTIDE SEQUENCE</scope>
</reference>
<proteinExistence type="predicted"/>
<name>A0A7R9ES35_9NEOP</name>
<dbReference type="GO" id="GO:0005886">
    <property type="term" value="C:plasma membrane"/>
    <property type="evidence" value="ECO:0007669"/>
    <property type="project" value="TreeGrafter"/>
</dbReference>
<feature type="transmembrane region" description="Helical" evidence="1">
    <location>
        <begin position="374"/>
        <end position="394"/>
    </location>
</feature>
<organism evidence="3">
    <name type="scientific">Timema bartmani</name>
    <dbReference type="NCBI Taxonomy" id="61472"/>
    <lineage>
        <taxon>Eukaryota</taxon>
        <taxon>Metazoa</taxon>
        <taxon>Ecdysozoa</taxon>
        <taxon>Arthropoda</taxon>
        <taxon>Hexapoda</taxon>
        <taxon>Insecta</taxon>
        <taxon>Pterygota</taxon>
        <taxon>Neoptera</taxon>
        <taxon>Polyneoptera</taxon>
        <taxon>Phasmatodea</taxon>
        <taxon>Timematodea</taxon>
        <taxon>Timematoidea</taxon>
        <taxon>Timematidae</taxon>
        <taxon>Timema</taxon>
    </lineage>
</organism>
<keyword evidence="2" id="KW-0732">Signal</keyword>
<keyword evidence="1" id="KW-1133">Transmembrane helix</keyword>
<dbReference type="EMBL" id="OD564841">
    <property type="protein sequence ID" value="CAD7439998.1"/>
    <property type="molecule type" value="Genomic_DNA"/>
</dbReference>
<dbReference type="PANTHER" id="PTHR15937">
    <property type="entry name" value="TRANSMEMBRANE 7 SUPERFAMILY MEMBER 3"/>
    <property type="match status" value="1"/>
</dbReference>
<feature type="transmembrane region" description="Helical" evidence="1">
    <location>
        <begin position="316"/>
        <end position="337"/>
    </location>
</feature>
<protein>
    <recommendedName>
        <fullName evidence="4">DUF4203 domain-containing protein</fullName>
    </recommendedName>
</protein>
<feature type="transmembrane region" description="Helical" evidence="1">
    <location>
        <begin position="287"/>
        <end position="309"/>
    </location>
</feature>
<dbReference type="Pfam" id="PF25992">
    <property type="entry name" value="Ig_TM7SF3_N"/>
    <property type="match status" value="1"/>
</dbReference>